<proteinExistence type="predicted"/>
<dbReference type="Proteomes" id="UP000219036">
    <property type="component" value="Unassembled WGS sequence"/>
</dbReference>
<keyword evidence="3" id="KW-1185">Reference proteome</keyword>
<organism evidence="2 3">
    <name type="scientific">Persephonella hydrogeniphila</name>
    <dbReference type="NCBI Taxonomy" id="198703"/>
    <lineage>
        <taxon>Bacteria</taxon>
        <taxon>Pseudomonadati</taxon>
        <taxon>Aquificota</taxon>
        <taxon>Aquificia</taxon>
        <taxon>Aquificales</taxon>
        <taxon>Hydrogenothermaceae</taxon>
        <taxon>Persephonella</taxon>
    </lineage>
</organism>
<evidence type="ECO:0000313" key="2">
    <source>
        <dbReference type="EMBL" id="SNZ08668.1"/>
    </source>
</evidence>
<dbReference type="OrthoDB" id="9838893at2"/>
<feature type="signal peptide" evidence="1">
    <location>
        <begin position="1"/>
        <end position="19"/>
    </location>
</feature>
<reference evidence="3" key="1">
    <citation type="submission" date="2017-09" db="EMBL/GenBank/DDBJ databases">
        <authorList>
            <person name="Varghese N."/>
            <person name="Submissions S."/>
        </authorList>
    </citation>
    <scope>NUCLEOTIDE SEQUENCE [LARGE SCALE GENOMIC DNA]</scope>
    <source>
        <strain evidence="3">DSM 15103</strain>
    </source>
</reference>
<evidence type="ECO:0000313" key="3">
    <source>
        <dbReference type="Proteomes" id="UP000219036"/>
    </source>
</evidence>
<sequence length="99" mass="11112">MKKLFSLVFSLTLFSVAFSGEIENACNAYVSILDSCDVDGYDCEELGKALENSLLKKNVNSETAKHFHQQCVKVCSLPEGKYKQIREEIKNACIKSLKE</sequence>
<dbReference type="RefSeq" id="WP_097000546.1">
    <property type="nucleotide sequence ID" value="NZ_OBEI01000005.1"/>
</dbReference>
<name>A0A285NHB5_9AQUI</name>
<feature type="chain" id="PRO_5012605883" evidence="1">
    <location>
        <begin position="20"/>
        <end position="99"/>
    </location>
</feature>
<gene>
    <name evidence="2" type="ORF">SAMN06265182_1379</name>
</gene>
<keyword evidence="1" id="KW-0732">Signal</keyword>
<protein>
    <submittedName>
        <fullName evidence="2">Uncharacterized protein</fullName>
    </submittedName>
</protein>
<accession>A0A285NHB5</accession>
<evidence type="ECO:0000256" key="1">
    <source>
        <dbReference type="SAM" id="SignalP"/>
    </source>
</evidence>
<dbReference type="AlphaFoldDB" id="A0A285NHB5"/>
<dbReference type="EMBL" id="OBEI01000005">
    <property type="protein sequence ID" value="SNZ08668.1"/>
    <property type="molecule type" value="Genomic_DNA"/>
</dbReference>